<gene>
    <name evidence="2" type="ORF">B9G79_12695</name>
</gene>
<reference evidence="2 3" key="1">
    <citation type="submission" date="2017-04" db="EMBL/GenBank/DDBJ databases">
        <title>Whole genome sequence of Bdellovibrio bacteriovorus strain SSB218315.</title>
        <authorList>
            <person name="Oyedara O."/>
            <person name="Rodriguez-Perez M.A."/>
        </authorList>
    </citation>
    <scope>NUCLEOTIDE SEQUENCE [LARGE SCALE GENOMIC DNA]</scope>
    <source>
        <strain evidence="2 3">SSB218315</strain>
    </source>
</reference>
<evidence type="ECO:0000313" key="2">
    <source>
        <dbReference type="EMBL" id="ASD64363.1"/>
    </source>
</evidence>
<feature type="signal peptide" evidence="1">
    <location>
        <begin position="1"/>
        <end position="19"/>
    </location>
</feature>
<dbReference type="OrthoDB" id="5293937at2"/>
<proteinExistence type="predicted"/>
<dbReference type="EMBL" id="CP020946">
    <property type="protein sequence ID" value="ASD64363.1"/>
    <property type="molecule type" value="Genomic_DNA"/>
</dbReference>
<evidence type="ECO:0000313" key="3">
    <source>
        <dbReference type="Proteomes" id="UP000197003"/>
    </source>
</evidence>
<organism evidence="2 3">
    <name type="scientific">Bdellovibrio bacteriovorus</name>
    <dbReference type="NCBI Taxonomy" id="959"/>
    <lineage>
        <taxon>Bacteria</taxon>
        <taxon>Pseudomonadati</taxon>
        <taxon>Bdellovibrionota</taxon>
        <taxon>Bdellovibrionia</taxon>
        <taxon>Bdellovibrionales</taxon>
        <taxon>Pseudobdellovibrionaceae</taxon>
        <taxon>Bdellovibrio</taxon>
    </lineage>
</organism>
<dbReference type="RefSeq" id="WP_088565836.1">
    <property type="nucleotide sequence ID" value="NZ_CP020946.1"/>
</dbReference>
<dbReference type="AlphaFoldDB" id="A0A1Z3NA53"/>
<evidence type="ECO:0000256" key="1">
    <source>
        <dbReference type="SAM" id="SignalP"/>
    </source>
</evidence>
<feature type="chain" id="PRO_5013323403" evidence="1">
    <location>
        <begin position="20"/>
        <end position="146"/>
    </location>
</feature>
<protein>
    <submittedName>
        <fullName evidence="2">Uncharacterized protein</fullName>
    </submittedName>
</protein>
<dbReference type="Proteomes" id="UP000197003">
    <property type="component" value="Chromosome"/>
</dbReference>
<accession>A0A1Z3NA53</accession>
<name>A0A1Z3NA53_BDEBC</name>
<sequence length="146" mass="15454">MKTIISMIFTTLVTSYASAGNVQVNCTGVDGAGREVLISLIDVTGDGFGSAFGVLAAKTDSGVNTIATRAWLVGREGKMEDEGIGFNKDLYIETDDVALNLDKTGRQRYTGSICGPRNNIKIAGIQFGQDDCFDLVCSSKGLSTLK</sequence>
<keyword evidence="1" id="KW-0732">Signal</keyword>